<sequence>MTLRSCAGRTARTVGPTVDHQECLFRKESLERHSLPGISEDEVLKAVRCRLPFGAAPGMVTKFQPHLPKDRSHEIAPLHGLAGEIKCQYAGVTKLPGAAVWMNSSNQERSAFVLARMKRHELFFTRASTSGISLATQLALLQQCGTGRPTFLLRTHDWEDTVEAAAWFDKSLEGSLQAIAGLDAQLTDVASLPVRNGGLGLRSAAELAEIANSSRDKGEQKTLTEELDQTKLASIRATMADRDRQILSSFAQANVRGVHVPDDALRQYARERLFLPIVPEGTSRTC</sequence>
<dbReference type="AlphaFoldDB" id="A0A0S4JN83"/>
<dbReference type="EMBL" id="CYKH01001909">
    <property type="protein sequence ID" value="CUG91354.1"/>
    <property type="molecule type" value="Genomic_DNA"/>
</dbReference>
<dbReference type="Proteomes" id="UP000051952">
    <property type="component" value="Unassembled WGS sequence"/>
</dbReference>
<accession>A0A0S4JN83</accession>
<proteinExistence type="predicted"/>
<reference evidence="2" key="1">
    <citation type="submission" date="2015-09" db="EMBL/GenBank/DDBJ databases">
        <authorList>
            <consortium name="Pathogen Informatics"/>
        </authorList>
    </citation>
    <scope>NUCLEOTIDE SEQUENCE [LARGE SCALE GENOMIC DNA]</scope>
    <source>
        <strain evidence="2">Lake Konstanz</strain>
    </source>
</reference>
<feature type="non-terminal residue" evidence="1">
    <location>
        <position position="286"/>
    </location>
</feature>
<protein>
    <submittedName>
        <fullName evidence="1">Uncharacterized protein</fullName>
    </submittedName>
</protein>
<organism evidence="1 2">
    <name type="scientific">Bodo saltans</name>
    <name type="common">Flagellated protozoan</name>
    <dbReference type="NCBI Taxonomy" id="75058"/>
    <lineage>
        <taxon>Eukaryota</taxon>
        <taxon>Discoba</taxon>
        <taxon>Euglenozoa</taxon>
        <taxon>Kinetoplastea</taxon>
        <taxon>Metakinetoplastina</taxon>
        <taxon>Eubodonida</taxon>
        <taxon>Bodonidae</taxon>
        <taxon>Bodo</taxon>
    </lineage>
</organism>
<gene>
    <name evidence="1" type="ORF">BSAL_31470</name>
</gene>
<evidence type="ECO:0000313" key="1">
    <source>
        <dbReference type="EMBL" id="CUG91354.1"/>
    </source>
</evidence>
<dbReference type="VEuPathDB" id="TriTrypDB:BSAL_31470"/>
<keyword evidence="2" id="KW-1185">Reference proteome</keyword>
<name>A0A0S4JN83_BODSA</name>
<evidence type="ECO:0000313" key="2">
    <source>
        <dbReference type="Proteomes" id="UP000051952"/>
    </source>
</evidence>
<dbReference type="OrthoDB" id="269788at2759"/>